<sequence>MKRVIWIVIDSVGIGELPDAKLYNDEGSNTLENIYKSIDNFSLPHLESLGLGLIDGVKEIPKVGKPRGAYGKSIEKSPGKDTTTGHWEMAGIILDNPFPTFTEKGFPQEFIDSFQKEIGREVIGNYAASGTEIIQKLGNEHVRTGKPIVYTSADSVFQIAAHEEVIPLEELYRICEIARKRLVGDLSVGRVIARPFVGNNGNYTRTSNRHDYSLKPTEETVLNKVKDGSLAVMGIGKIHDIFAGEGLTDVLKMKNNDEGMDRILEFMESGKSGLIFVNLVDFDMIYGHRNDVEGYANALKAFDDKLPQIINAMEREDVLIINADHGCDPTTPSTDHSREYIPILVYGDQVKSVNLGIRETFADIGATVCELLGVEKIRNGTSFAKEMV</sequence>
<gene>
    <name evidence="6" type="primary">deoB</name>
    <name evidence="9" type="ORF">DES36_11336</name>
</gene>
<evidence type="ECO:0000256" key="5">
    <source>
        <dbReference type="ARBA" id="ARBA00023235"/>
    </source>
</evidence>
<dbReference type="CDD" id="cd16009">
    <property type="entry name" value="PPM"/>
    <property type="match status" value="1"/>
</dbReference>
<evidence type="ECO:0000256" key="7">
    <source>
        <dbReference type="NCBIfam" id="TIGR01696"/>
    </source>
</evidence>
<dbReference type="InterPro" id="IPR010045">
    <property type="entry name" value="DeoB"/>
</dbReference>
<comment type="caution">
    <text evidence="9">The sequence shown here is derived from an EMBL/GenBank/DDBJ whole genome shotgun (WGS) entry which is preliminary data.</text>
</comment>
<comment type="catalytic activity">
    <reaction evidence="6">
        <text>2-deoxy-alpha-D-ribose 1-phosphate = 2-deoxy-D-ribose 5-phosphate</text>
        <dbReference type="Rhea" id="RHEA:27658"/>
        <dbReference type="ChEBI" id="CHEBI:57259"/>
        <dbReference type="ChEBI" id="CHEBI:62877"/>
        <dbReference type="EC" id="5.4.2.7"/>
    </reaction>
</comment>
<comment type="catalytic activity">
    <reaction evidence="6">
        <text>alpha-D-ribose 1-phosphate = D-ribose 5-phosphate</text>
        <dbReference type="Rhea" id="RHEA:18793"/>
        <dbReference type="ChEBI" id="CHEBI:57720"/>
        <dbReference type="ChEBI" id="CHEBI:78346"/>
        <dbReference type="EC" id="5.4.2.7"/>
    </reaction>
</comment>
<evidence type="ECO:0000256" key="1">
    <source>
        <dbReference type="ARBA" id="ARBA00010373"/>
    </source>
</evidence>
<comment type="subcellular location">
    <subcellularLocation>
        <location evidence="6">Cytoplasm</location>
    </subcellularLocation>
</comment>
<proteinExistence type="inferred from homology"/>
<dbReference type="Gene3D" id="3.30.70.1250">
    <property type="entry name" value="Phosphopentomutase"/>
    <property type="match status" value="1"/>
</dbReference>
<keyword evidence="5 6" id="KW-0413">Isomerase</keyword>
<dbReference type="Gene3D" id="3.40.720.10">
    <property type="entry name" value="Alkaline Phosphatase, subunit A"/>
    <property type="match status" value="1"/>
</dbReference>
<dbReference type="SUPFAM" id="SSF53649">
    <property type="entry name" value="Alkaline phosphatase-like"/>
    <property type="match status" value="1"/>
</dbReference>
<keyword evidence="4 6" id="KW-0464">Manganese</keyword>
<dbReference type="NCBIfam" id="NF003766">
    <property type="entry name" value="PRK05362.1"/>
    <property type="match status" value="1"/>
</dbReference>
<evidence type="ECO:0000313" key="9">
    <source>
        <dbReference type="EMBL" id="RBP61824.1"/>
    </source>
</evidence>
<evidence type="ECO:0000256" key="4">
    <source>
        <dbReference type="ARBA" id="ARBA00023211"/>
    </source>
</evidence>
<accession>A0A366I346</accession>
<dbReference type="InterPro" id="IPR006124">
    <property type="entry name" value="Metalloenzyme"/>
</dbReference>
<dbReference type="UniPathway" id="UPA00087">
    <property type="reaction ID" value="UER00173"/>
</dbReference>
<comment type="cofactor">
    <cofactor evidence="6">
        <name>Mn(2+)</name>
        <dbReference type="ChEBI" id="CHEBI:29035"/>
    </cofactor>
    <text evidence="6">Binds 2 manganese ions.</text>
</comment>
<dbReference type="EMBL" id="QNRX01000013">
    <property type="protein sequence ID" value="RBP61824.1"/>
    <property type="molecule type" value="Genomic_DNA"/>
</dbReference>
<dbReference type="EC" id="5.4.2.7" evidence="6 7"/>
<dbReference type="PIRSF" id="PIRSF001491">
    <property type="entry name" value="Ppentomutase"/>
    <property type="match status" value="1"/>
</dbReference>
<dbReference type="InterPro" id="IPR024052">
    <property type="entry name" value="Phosphopentomutase_DeoB_cap_sf"/>
</dbReference>
<keyword evidence="10" id="KW-1185">Reference proteome</keyword>
<evidence type="ECO:0000256" key="2">
    <source>
        <dbReference type="ARBA" id="ARBA00022490"/>
    </source>
</evidence>
<evidence type="ECO:0000259" key="8">
    <source>
        <dbReference type="Pfam" id="PF01676"/>
    </source>
</evidence>
<feature type="domain" description="Metalloenzyme" evidence="8">
    <location>
        <begin position="2"/>
        <end position="376"/>
    </location>
</feature>
<feature type="binding site" evidence="6">
    <location>
        <position position="336"/>
    </location>
    <ligand>
        <name>Mn(2+)</name>
        <dbReference type="ChEBI" id="CHEBI:29035"/>
        <label>2</label>
    </ligand>
</feature>
<dbReference type="GO" id="GO:0000287">
    <property type="term" value="F:magnesium ion binding"/>
    <property type="evidence" value="ECO:0007669"/>
    <property type="project" value="UniProtKB-UniRule"/>
</dbReference>
<dbReference type="InterPro" id="IPR017850">
    <property type="entry name" value="Alkaline_phosphatase_core_sf"/>
</dbReference>
<dbReference type="GO" id="GO:0005829">
    <property type="term" value="C:cytosol"/>
    <property type="evidence" value="ECO:0007669"/>
    <property type="project" value="TreeGrafter"/>
</dbReference>
<dbReference type="SUPFAM" id="SSF143856">
    <property type="entry name" value="DeoB insert domain-like"/>
    <property type="match status" value="1"/>
</dbReference>
<comment type="similarity">
    <text evidence="1 6">Belongs to the phosphopentomutase family.</text>
</comment>
<organism evidence="9 10">
    <name type="scientific">Alkalibaculum bacchi</name>
    <dbReference type="NCBI Taxonomy" id="645887"/>
    <lineage>
        <taxon>Bacteria</taxon>
        <taxon>Bacillati</taxon>
        <taxon>Bacillota</taxon>
        <taxon>Clostridia</taxon>
        <taxon>Eubacteriales</taxon>
        <taxon>Eubacteriaceae</taxon>
        <taxon>Alkalibaculum</taxon>
    </lineage>
</organism>
<keyword evidence="2 6" id="KW-0963">Cytoplasm</keyword>
<dbReference type="AlphaFoldDB" id="A0A366I346"/>
<evidence type="ECO:0000313" key="10">
    <source>
        <dbReference type="Proteomes" id="UP000253490"/>
    </source>
</evidence>
<protein>
    <recommendedName>
        <fullName evidence="6 7">Phosphopentomutase</fullName>
        <ecNumber evidence="6 7">5.4.2.7</ecNumber>
    </recommendedName>
    <alternativeName>
        <fullName evidence="6">Phosphodeoxyribomutase</fullName>
    </alternativeName>
</protein>
<feature type="binding site" evidence="6">
    <location>
        <position position="324"/>
    </location>
    <ligand>
        <name>Mn(2+)</name>
        <dbReference type="ChEBI" id="CHEBI:29035"/>
        <label>1</label>
    </ligand>
</feature>
<feature type="binding site" evidence="6">
    <location>
        <position position="10"/>
    </location>
    <ligand>
        <name>Mn(2+)</name>
        <dbReference type="ChEBI" id="CHEBI:29035"/>
        <label>1</label>
    </ligand>
</feature>
<comment type="pathway">
    <text evidence="6">Carbohydrate degradation; 2-deoxy-D-ribose 1-phosphate degradation; D-glyceraldehyde 3-phosphate and acetaldehyde from 2-deoxy-alpha-D-ribose 1-phosphate: step 1/2.</text>
</comment>
<dbReference type="GO" id="GO:0006018">
    <property type="term" value="P:2-deoxyribose 1-phosphate catabolic process"/>
    <property type="evidence" value="ECO:0007669"/>
    <property type="project" value="UniProtKB-UniRule"/>
</dbReference>
<evidence type="ECO:0000256" key="6">
    <source>
        <dbReference type="HAMAP-Rule" id="MF_00740"/>
    </source>
</evidence>
<dbReference type="PANTHER" id="PTHR21110">
    <property type="entry name" value="PHOSPHOPENTOMUTASE"/>
    <property type="match status" value="1"/>
</dbReference>
<reference evidence="9 10" key="1">
    <citation type="submission" date="2018-06" db="EMBL/GenBank/DDBJ databases">
        <title>Genomic Encyclopedia of Type Strains, Phase IV (KMG-IV): sequencing the most valuable type-strain genomes for metagenomic binning, comparative biology and taxonomic classification.</title>
        <authorList>
            <person name="Goeker M."/>
        </authorList>
    </citation>
    <scope>NUCLEOTIDE SEQUENCE [LARGE SCALE GENOMIC DNA]</scope>
    <source>
        <strain evidence="9 10">DSM 22112</strain>
    </source>
</reference>
<dbReference type="HAMAP" id="MF_00740">
    <property type="entry name" value="Phosphopentomut"/>
    <property type="match status" value="1"/>
</dbReference>
<dbReference type="GO" id="GO:0030145">
    <property type="term" value="F:manganese ion binding"/>
    <property type="evidence" value="ECO:0007669"/>
    <property type="project" value="UniProtKB-UniRule"/>
</dbReference>
<comment type="function">
    <text evidence="6">Isomerase that catalyzes the conversion of deoxy-ribose 1-phosphate (dRib-1-P) and ribose 1-phosphate (Rib-1-P) to deoxy-ribose 5-phosphate (dRib-5-P) and ribose 5-phosphate (Rib-5-P), respectively.</text>
</comment>
<evidence type="ECO:0000256" key="3">
    <source>
        <dbReference type="ARBA" id="ARBA00022723"/>
    </source>
</evidence>
<dbReference type="Pfam" id="PF01676">
    <property type="entry name" value="Metalloenzyme"/>
    <property type="match status" value="1"/>
</dbReference>
<name>A0A366I346_9FIRM</name>
<dbReference type="Proteomes" id="UP000253490">
    <property type="component" value="Unassembled WGS sequence"/>
</dbReference>
<feature type="binding site" evidence="6">
    <location>
        <position position="283"/>
    </location>
    <ligand>
        <name>Mn(2+)</name>
        <dbReference type="ChEBI" id="CHEBI:29035"/>
        <label>2</label>
    </ligand>
</feature>
<dbReference type="RefSeq" id="WP_113921101.1">
    <property type="nucleotide sequence ID" value="NZ_QNRX01000013.1"/>
</dbReference>
<dbReference type="OrthoDB" id="9769930at2"/>
<dbReference type="GO" id="GO:0009117">
    <property type="term" value="P:nucleotide metabolic process"/>
    <property type="evidence" value="ECO:0007669"/>
    <property type="project" value="UniProtKB-UniRule"/>
</dbReference>
<dbReference type="PANTHER" id="PTHR21110:SF0">
    <property type="entry name" value="PHOSPHOPENTOMUTASE"/>
    <property type="match status" value="1"/>
</dbReference>
<dbReference type="FunFam" id="3.30.70.1250:FF:000001">
    <property type="entry name" value="Phosphopentomutase"/>
    <property type="match status" value="1"/>
</dbReference>
<dbReference type="GO" id="GO:0043094">
    <property type="term" value="P:metabolic compound salvage"/>
    <property type="evidence" value="ECO:0007669"/>
    <property type="project" value="UniProtKB-UniRule"/>
</dbReference>
<feature type="binding site" evidence="6">
    <location>
        <position position="325"/>
    </location>
    <ligand>
        <name>Mn(2+)</name>
        <dbReference type="ChEBI" id="CHEBI:29035"/>
        <label>1</label>
    </ligand>
</feature>
<dbReference type="NCBIfam" id="TIGR01696">
    <property type="entry name" value="deoB"/>
    <property type="match status" value="1"/>
</dbReference>
<dbReference type="GO" id="GO:0008973">
    <property type="term" value="F:phosphopentomutase activity"/>
    <property type="evidence" value="ECO:0007669"/>
    <property type="project" value="UniProtKB-UniRule"/>
</dbReference>
<feature type="binding site" evidence="6">
    <location>
        <position position="288"/>
    </location>
    <ligand>
        <name>Mn(2+)</name>
        <dbReference type="ChEBI" id="CHEBI:29035"/>
        <label>2</label>
    </ligand>
</feature>
<dbReference type="GO" id="GO:0006015">
    <property type="term" value="P:5-phosphoribose 1-diphosphate biosynthetic process"/>
    <property type="evidence" value="ECO:0007669"/>
    <property type="project" value="UniProtKB-UniPathway"/>
</dbReference>
<keyword evidence="3 6" id="KW-0479">Metal-binding</keyword>